<dbReference type="SUPFAM" id="SSF75420">
    <property type="entry name" value="YhbC-like, N-terminal domain"/>
    <property type="match status" value="1"/>
</dbReference>
<dbReference type="Pfam" id="PF02576">
    <property type="entry name" value="RimP_N"/>
    <property type="match status" value="1"/>
</dbReference>
<comment type="similarity">
    <text evidence="3">Belongs to the RimP family.</text>
</comment>
<feature type="domain" description="Ribosome maturation factor RimP C-terminal" evidence="5">
    <location>
        <begin position="86"/>
        <end position="149"/>
    </location>
</feature>
<evidence type="ECO:0000313" key="7">
    <source>
        <dbReference type="Proteomes" id="UP000292298"/>
    </source>
</evidence>
<comment type="caution">
    <text evidence="6">The sequence shown here is derived from an EMBL/GenBank/DDBJ whole genome shotgun (WGS) entry which is preliminary data.</text>
</comment>
<keyword evidence="1 3" id="KW-0963">Cytoplasm</keyword>
<keyword evidence="2 3" id="KW-0690">Ribosome biogenesis</keyword>
<dbReference type="AlphaFoldDB" id="A0A4Q8D0L0"/>
<keyword evidence="7" id="KW-1185">Reference proteome</keyword>
<reference evidence="6 7" key="1">
    <citation type="submission" date="2019-02" db="EMBL/GenBank/DDBJ databases">
        <title>Genomic Encyclopedia of Type Strains, Phase IV (KMG-IV): sequencing the most valuable type-strain genomes for metagenomic binning, comparative biology and taxonomic classification.</title>
        <authorList>
            <person name="Goeker M."/>
        </authorList>
    </citation>
    <scope>NUCLEOTIDE SEQUENCE [LARGE SCALE GENOMIC DNA]</scope>
    <source>
        <strain evidence="6 7">DSM 21056</strain>
    </source>
</reference>
<dbReference type="GO" id="GO:0005829">
    <property type="term" value="C:cytosol"/>
    <property type="evidence" value="ECO:0007669"/>
    <property type="project" value="TreeGrafter"/>
</dbReference>
<sequence length="150" mass="16254">MKAPEHVTELLEPVIEGLGYECVGVEFHPSRGNAVLRVFIDGPEGVSVDDCARVSHQVSGVLDVEDPISGDYTLEVSSPGLDRPVFKTSDYTRFAGESVRIRLRERIDGRRKVTGRLAGLTEEGVIVEASDGRTVVPLSSIDGAHIELEP</sequence>
<dbReference type="GO" id="GO:0000028">
    <property type="term" value="P:ribosomal small subunit assembly"/>
    <property type="evidence" value="ECO:0007669"/>
    <property type="project" value="TreeGrafter"/>
</dbReference>
<comment type="subcellular location">
    <subcellularLocation>
        <location evidence="3">Cytoplasm</location>
    </subcellularLocation>
</comment>
<dbReference type="CDD" id="cd01734">
    <property type="entry name" value="YlxS_C"/>
    <property type="match status" value="1"/>
</dbReference>
<evidence type="ECO:0000256" key="2">
    <source>
        <dbReference type="ARBA" id="ARBA00022517"/>
    </source>
</evidence>
<evidence type="ECO:0000256" key="1">
    <source>
        <dbReference type="ARBA" id="ARBA00022490"/>
    </source>
</evidence>
<dbReference type="Gene3D" id="3.30.300.70">
    <property type="entry name" value="RimP-like superfamily, N-terminal"/>
    <property type="match status" value="1"/>
</dbReference>
<name>A0A4Q8D0L0_9GAMM</name>
<evidence type="ECO:0000259" key="4">
    <source>
        <dbReference type="Pfam" id="PF02576"/>
    </source>
</evidence>
<evidence type="ECO:0000313" key="6">
    <source>
        <dbReference type="EMBL" id="RZU98856.1"/>
    </source>
</evidence>
<dbReference type="OrthoDB" id="9805006at2"/>
<evidence type="ECO:0000256" key="3">
    <source>
        <dbReference type="HAMAP-Rule" id="MF_01077"/>
    </source>
</evidence>
<dbReference type="Pfam" id="PF17384">
    <property type="entry name" value="DUF150_C"/>
    <property type="match status" value="1"/>
</dbReference>
<dbReference type="InterPro" id="IPR028998">
    <property type="entry name" value="RimP_C"/>
</dbReference>
<dbReference type="Proteomes" id="UP000292298">
    <property type="component" value="Unassembled WGS sequence"/>
</dbReference>
<dbReference type="PANTHER" id="PTHR33867">
    <property type="entry name" value="RIBOSOME MATURATION FACTOR RIMP"/>
    <property type="match status" value="1"/>
</dbReference>
<comment type="function">
    <text evidence="3">Required for maturation of 30S ribosomal subunits.</text>
</comment>
<dbReference type="Gene3D" id="2.30.30.180">
    <property type="entry name" value="Ribosome maturation factor RimP, C-terminal domain"/>
    <property type="match status" value="1"/>
</dbReference>
<dbReference type="EMBL" id="SHLI01000001">
    <property type="protein sequence ID" value="RZU98856.1"/>
    <property type="molecule type" value="Genomic_DNA"/>
</dbReference>
<gene>
    <name evidence="3" type="primary">rimP</name>
    <name evidence="6" type="ORF">EV698_1118</name>
</gene>
<protein>
    <recommendedName>
        <fullName evidence="3">Ribosome maturation factor RimP</fullName>
    </recommendedName>
</protein>
<proteinExistence type="inferred from homology"/>
<dbReference type="HAMAP" id="MF_01077">
    <property type="entry name" value="RimP"/>
    <property type="match status" value="1"/>
</dbReference>
<dbReference type="InterPro" id="IPR036847">
    <property type="entry name" value="RimP_C_sf"/>
</dbReference>
<dbReference type="GO" id="GO:0006412">
    <property type="term" value="P:translation"/>
    <property type="evidence" value="ECO:0007669"/>
    <property type="project" value="TreeGrafter"/>
</dbReference>
<evidence type="ECO:0000259" key="5">
    <source>
        <dbReference type="Pfam" id="PF17384"/>
    </source>
</evidence>
<feature type="domain" description="Ribosome maturation factor RimP N-terminal" evidence="4">
    <location>
        <begin position="10"/>
        <end position="82"/>
    </location>
</feature>
<dbReference type="InterPro" id="IPR028989">
    <property type="entry name" value="RimP_N"/>
</dbReference>
<dbReference type="FunFam" id="3.30.300.70:FF:000001">
    <property type="entry name" value="Ribosome maturation factor RimP"/>
    <property type="match status" value="1"/>
</dbReference>
<dbReference type="PANTHER" id="PTHR33867:SF1">
    <property type="entry name" value="RIBOSOME MATURATION FACTOR RIMP"/>
    <property type="match status" value="1"/>
</dbReference>
<dbReference type="InterPro" id="IPR003728">
    <property type="entry name" value="Ribosome_maturation_RimP"/>
</dbReference>
<dbReference type="NCBIfam" id="NF000927">
    <property type="entry name" value="PRK00092.1-1"/>
    <property type="match status" value="1"/>
</dbReference>
<accession>A0A4Q8D0L0</accession>
<dbReference type="RefSeq" id="WP_130503137.1">
    <property type="nucleotide sequence ID" value="NZ_SHLI01000001.1"/>
</dbReference>
<organism evidence="6 7">
    <name type="scientific">Spiribacter vilamensis</name>
    <dbReference type="NCBI Taxonomy" id="531306"/>
    <lineage>
        <taxon>Bacteria</taxon>
        <taxon>Pseudomonadati</taxon>
        <taxon>Pseudomonadota</taxon>
        <taxon>Gammaproteobacteria</taxon>
        <taxon>Chromatiales</taxon>
        <taxon>Ectothiorhodospiraceae</taxon>
        <taxon>Spiribacter</taxon>
    </lineage>
</organism>
<dbReference type="SUPFAM" id="SSF74942">
    <property type="entry name" value="YhbC-like, C-terminal domain"/>
    <property type="match status" value="1"/>
</dbReference>
<dbReference type="InterPro" id="IPR035956">
    <property type="entry name" value="RimP_N_sf"/>
</dbReference>